<reference evidence="1" key="1">
    <citation type="submission" date="2021-03" db="EMBL/GenBank/DDBJ databases">
        <title>Taxonomic study of Clostridium polyendosporum from meadow-gley soil under rice.</title>
        <authorList>
            <person name="Kobayashi H."/>
            <person name="Tanizawa Y."/>
            <person name="Yagura M."/>
        </authorList>
    </citation>
    <scope>NUCLEOTIDE SEQUENCE</scope>
    <source>
        <strain evidence="1">JCM 30710</strain>
    </source>
</reference>
<proteinExistence type="predicted"/>
<dbReference type="InterPro" id="IPR044543">
    <property type="entry name" value="YHJQ-like"/>
</dbReference>
<dbReference type="RefSeq" id="WP_212905387.1">
    <property type="nucleotide sequence ID" value="NZ_BOPZ01000059.1"/>
</dbReference>
<protein>
    <submittedName>
        <fullName evidence="1">Ferredoxin</fullName>
    </submittedName>
</protein>
<accession>A0A919VHZ0</accession>
<name>A0A919VHZ0_9CLOT</name>
<evidence type="ECO:0000313" key="2">
    <source>
        <dbReference type="Proteomes" id="UP000679179"/>
    </source>
</evidence>
<dbReference type="AlphaFoldDB" id="A0A919VHZ0"/>
<organism evidence="1 2">
    <name type="scientific">Clostridium polyendosporum</name>
    <dbReference type="NCBI Taxonomy" id="69208"/>
    <lineage>
        <taxon>Bacteria</taxon>
        <taxon>Bacillati</taxon>
        <taxon>Bacillota</taxon>
        <taxon>Clostridia</taxon>
        <taxon>Eubacteriales</taxon>
        <taxon>Clostridiaceae</taxon>
        <taxon>Clostridium</taxon>
    </lineage>
</organism>
<gene>
    <name evidence="1" type="ORF">CPJCM30710_33880</name>
</gene>
<dbReference type="Proteomes" id="UP000679179">
    <property type="component" value="Unassembled WGS sequence"/>
</dbReference>
<dbReference type="PANTHER" id="PTHR37310:SF1">
    <property type="entry name" value="CYTOPLASMIC PROTEIN"/>
    <property type="match status" value="1"/>
</dbReference>
<comment type="caution">
    <text evidence="1">The sequence shown here is derived from an EMBL/GenBank/DDBJ whole genome shotgun (WGS) entry which is preliminary data.</text>
</comment>
<dbReference type="InterPro" id="IPR005560">
    <property type="entry name" value="Csp_YhjQ"/>
</dbReference>
<dbReference type="PANTHER" id="PTHR37310">
    <property type="entry name" value="CYTOPLASMIC PROTEIN-RELATED"/>
    <property type="match status" value="1"/>
</dbReference>
<sequence length="116" mass="12978">MGVATMTINKYQACIYECNRCAQACYECFKACLNEPDVADRKNCMSILVECAKVCEMSSTLLSMNTEFAKDYCNLCAVVCDKCAEECEKFKDEHCQKCAHECGTCADECSRMGGMY</sequence>
<evidence type="ECO:0000313" key="1">
    <source>
        <dbReference type="EMBL" id="GIM30722.1"/>
    </source>
</evidence>
<dbReference type="CDD" id="cd08026">
    <property type="entry name" value="DUF326"/>
    <property type="match status" value="1"/>
</dbReference>
<keyword evidence="2" id="KW-1185">Reference proteome</keyword>
<dbReference type="Gene3D" id="1.20.1270.360">
    <property type="match status" value="1"/>
</dbReference>
<dbReference type="EMBL" id="BOPZ01000059">
    <property type="protein sequence ID" value="GIM30722.1"/>
    <property type="molecule type" value="Genomic_DNA"/>
</dbReference>
<dbReference type="Pfam" id="PF03860">
    <property type="entry name" value="Csp"/>
    <property type="match status" value="1"/>
</dbReference>